<name>A0A392VNL5_9FABA</name>
<dbReference type="AlphaFoldDB" id="A0A392VNL5"/>
<feature type="non-terminal residue" evidence="1">
    <location>
        <position position="38"/>
    </location>
</feature>
<evidence type="ECO:0000313" key="2">
    <source>
        <dbReference type="Proteomes" id="UP000265520"/>
    </source>
</evidence>
<sequence>MSMEINSKFINSEVVACFKEVVKLSGSQNEDHIITDPM</sequence>
<protein>
    <submittedName>
        <fullName evidence="1">Uncharacterized protein</fullName>
    </submittedName>
</protein>
<proteinExistence type="predicted"/>
<accession>A0A392VNL5</accession>
<dbReference type="Proteomes" id="UP000265520">
    <property type="component" value="Unassembled WGS sequence"/>
</dbReference>
<evidence type="ECO:0000313" key="1">
    <source>
        <dbReference type="EMBL" id="MCI89083.1"/>
    </source>
</evidence>
<dbReference type="EMBL" id="LXQA011209722">
    <property type="protein sequence ID" value="MCI89083.1"/>
    <property type="molecule type" value="Genomic_DNA"/>
</dbReference>
<comment type="caution">
    <text evidence="1">The sequence shown here is derived from an EMBL/GenBank/DDBJ whole genome shotgun (WGS) entry which is preliminary data.</text>
</comment>
<organism evidence="1 2">
    <name type="scientific">Trifolium medium</name>
    <dbReference type="NCBI Taxonomy" id="97028"/>
    <lineage>
        <taxon>Eukaryota</taxon>
        <taxon>Viridiplantae</taxon>
        <taxon>Streptophyta</taxon>
        <taxon>Embryophyta</taxon>
        <taxon>Tracheophyta</taxon>
        <taxon>Spermatophyta</taxon>
        <taxon>Magnoliopsida</taxon>
        <taxon>eudicotyledons</taxon>
        <taxon>Gunneridae</taxon>
        <taxon>Pentapetalae</taxon>
        <taxon>rosids</taxon>
        <taxon>fabids</taxon>
        <taxon>Fabales</taxon>
        <taxon>Fabaceae</taxon>
        <taxon>Papilionoideae</taxon>
        <taxon>50 kb inversion clade</taxon>
        <taxon>NPAAA clade</taxon>
        <taxon>Hologalegina</taxon>
        <taxon>IRL clade</taxon>
        <taxon>Trifolieae</taxon>
        <taxon>Trifolium</taxon>
    </lineage>
</organism>
<reference evidence="1 2" key="1">
    <citation type="journal article" date="2018" name="Front. Plant Sci.">
        <title>Red Clover (Trifolium pratense) and Zigzag Clover (T. medium) - A Picture of Genomic Similarities and Differences.</title>
        <authorList>
            <person name="Dluhosova J."/>
            <person name="Istvanek J."/>
            <person name="Nedelnik J."/>
            <person name="Repkova J."/>
        </authorList>
    </citation>
    <scope>NUCLEOTIDE SEQUENCE [LARGE SCALE GENOMIC DNA]</scope>
    <source>
        <strain evidence="2">cv. 10/8</strain>
        <tissue evidence="1">Leaf</tissue>
    </source>
</reference>
<keyword evidence="2" id="KW-1185">Reference proteome</keyword>